<comment type="caution">
    <text evidence="13">The sequence shown here is derived from an EMBL/GenBank/DDBJ whole genome shotgun (WGS) entry which is preliminary data.</text>
</comment>
<evidence type="ECO:0000256" key="8">
    <source>
        <dbReference type="ARBA" id="ARBA00023180"/>
    </source>
</evidence>
<evidence type="ECO:0000256" key="5">
    <source>
        <dbReference type="ARBA" id="ARBA00022989"/>
    </source>
</evidence>
<sequence length="451" mass="53048">MNYCKHLFTRKKLFRYLSYLIGIIILISCSYNLGKQIRGIPLHVQQSLSKDLISNGEISSLSLPIVSIYRNRSVDDKCASMKRPSRQSLSNIIRNDKMLNYLGYVLRSHSLFYCSVPKVATRTLLTFMTYLHIRDDLIPLITNYSSSNIFNFNTNSNFKKSSDMINADYFKRLLYQSTNNISYKSINDPSILLNSFLSYIMIINKPNLSTIDLWSMYQNKALPLIRLRTLSNPSIIFSSKFTRVMFVRHPLERLASAYTDKITPLTNPPFSLYDSLRRTICRKYASFYLTDDQRMAYRKTKGLSKLKSEPCQKIIPTFEHFIEYIVSSSTFSDVHWQPYSKLCQVCLFKYNFIGKYETMEEDLMKLIEQLGLNVNDWNQKSYFKTGKTKENYKSLYSNLTNQTICKLKYVYKDDFKLFDYKVEDYLTSRKNIQCSQSYKQKLSKKRPNKEN</sequence>
<keyword evidence="6 9" id="KW-0333">Golgi apparatus</keyword>
<dbReference type="InterPro" id="IPR018011">
    <property type="entry name" value="Carb_sulfotrans_8-10"/>
</dbReference>
<dbReference type="Pfam" id="PF03567">
    <property type="entry name" value="Sulfotransfer_2"/>
    <property type="match status" value="1"/>
</dbReference>
<dbReference type="GO" id="GO:0000139">
    <property type="term" value="C:Golgi membrane"/>
    <property type="evidence" value="ECO:0007669"/>
    <property type="project" value="UniProtKB-SubCell"/>
</dbReference>
<protein>
    <recommendedName>
        <fullName evidence="9">Carbohydrate sulfotransferase</fullName>
        <ecNumber evidence="9">2.8.2.-</ecNumber>
    </recommendedName>
</protein>
<dbReference type="EMBL" id="CAJNOG010000186">
    <property type="protein sequence ID" value="CAF1053793.1"/>
    <property type="molecule type" value="Genomic_DNA"/>
</dbReference>
<dbReference type="Proteomes" id="UP000663844">
    <property type="component" value="Unassembled WGS sequence"/>
</dbReference>
<proteinExistence type="inferred from homology"/>
<dbReference type="InterPro" id="IPR005331">
    <property type="entry name" value="Sulfotransferase"/>
</dbReference>
<dbReference type="EMBL" id="CAJOBB010000417">
    <property type="protein sequence ID" value="CAF3675053.1"/>
    <property type="molecule type" value="Genomic_DNA"/>
</dbReference>
<keyword evidence="7 9" id="KW-0472">Membrane</keyword>
<evidence type="ECO:0000313" key="14">
    <source>
        <dbReference type="Proteomes" id="UP000663868"/>
    </source>
</evidence>
<name>A0A818ST62_9BILA</name>
<keyword evidence="9" id="KW-0119">Carbohydrate metabolism</keyword>
<feature type="transmembrane region" description="Helical" evidence="9">
    <location>
        <begin position="16"/>
        <end position="34"/>
    </location>
</feature>
<keyword evidence="3 9" id="KW-0808">Transferase</keyword>
<gene>
    <name evidence="10" type="ORF">IZO911_LOCUS18592</name>
    <name evidence="11" type="ORF">JYZ213_LOCUS18829</name>
    <name evidence="13" type="ORF">KXQ929_LOCUS9263</name>
    <name evidence="12" type="ORF">OXD698_LOCUS4244</name>
</gene>
<dbReference type="Proteomes" id="UP000663860">
    <property type="component" value="Unassembled WGS sequence"/>
</dbReference>
<dbReference type="Proteomes" id="UP000663845">
    <property type="component" value="Unassembled WGS sequence"/>
</dbReference>
<dbReference type="PANTHER" id="PTHR12137:SF54">
    <property type="entry name" value="CARBOHYDRATE SULFOTRANSFERASE"/>
    <property type="match status" value="1"/>
</dbReference>
<dbReference type="EMBL" id="CAJNOE010000180">
    <property type="protein sequence ID" value="CAF1018603.1"/>
    <property type="molecule type" value="Genomic_DNA"/>
</dbReference>
<dbReference type="EC" id="2.8.2.-" evidence="9"/>
<dbReference type="PROSITE" id="PS51257">
    <property type="entry name" value="PROKAR_LIPOPROTEIN"/>
    <property type="match status" value="1"/>
</dbReference>
<dbReference type="Proteomes" id="UP000663868">
    <property type="component" value="Unassembled WGS sequence"/>
</dbReference>
<evidence type="ECO:0000256" key="9">
    <source>
        <dbReference type="RuleBase" id="RU364020"/>
    </source>
</evidence>
<evidence type="ECO:0000256" key="4">
    <source>
        <dbReference type="ARBA" id="ARBA00022692"/>
    </source>
</evidence>
<comment type="subcellular location">
    <subcellularLocation>
        <location evidence="1 9">Golgi apparatus membrane</location>
        <topology evidence="1 9">Single-pass type II membrane protein</topology>
    </subcellularLocation>
</comment>
<dbReference type="EMBL" id="CAJOAZ010000158">
    <property type="protein sequence ID" value="CAF3557506.1"/>
    <property type="molecule type" value="Genomic_DNA"/>
</dbReference>
<keyword evidence="4 9" id="KW-0812">Transmembrane</keyword>
<keyword evidence="5 9" id="KW-1133">Transmembrane helix</keyword>
<evidence type="ECO:0000313" key="11">
    <source>
        <dbReference type="EMBL" id="CAF1053793.1"/>
    </source>
</evidence>
<evidence type="ECO:0000313" key="10">
    <source>
        <dbReference type="EMBL" id="CAF1018603.1"/>
    </source>
</evidence>
<keyword evidence="8 9" id="KW-0325">Glycoprotein</keyword>
<comment type="similarity">
    <text evidence="2 9">Belongs to the sulfotransferase 2 family.</text>
</comment>
<evidence type="ECO:0000313" key="12">
    <source>
        <dbReference type="EMBL" id="CAF3557506.1"/>
    </source>
</evidence>
<reference evidence="13" key="1">
    <citation type="submission" date="2021-02" db="EMBL/GenBank/DDBJ databases">
        <authorList>
            <person name="Nowell W R."/>
        </authorList>
    </citation>
    <scope>NUCLEOTIDE SEQUENCE</scope>
</reference>
<evidence type="ECO:0000256" key="1">
    <source>
        <dbReference type="ARBA" id="ARBA00004323"/>
    </source>
</evidence>
<keyword evidence="9" id="KW-0735">Signal-anchor</keyword>
<evidence type="ECO:0000256" key="2">
    <source>
        <dbReference type="ARBA" id="ARBA00006339"/>
    </source>
</evidence>
<evidence type="ECO:0000256" key="6">
    <source>
        <dbReference type="ARBA" id="ARBA00023034"/>
    </source>
</evidence>
<dbReference type="PANTHER" id="PTHR12137">
    <property type="entry name" value="CARBOHYDRATE SULFOTRANSFERASE"/>
    <property type="match status" value="1"/>
</dbReference>
<evidence type="ECO:0000313" key="13">
    <source>
        <dbReference type="EMBL" id="CAF3675053.1"/>
    </source>
</evidence>
<evidence type="ECO:0000256" key="7">
    <source>
        <dbReference type="ARBA" id="ARBA00023136"/>
    </source>
</evidence>
<accession>A0A818ST62</accession>
<organism evidence="13 14">
    <name type="scientific">Adineta steineri</name>
    <dbReference type="NCBI Taxonomy" id="433720"/>
    <lineage>
        <taxon>Eukaryota</taxon>
        <taxon>Metazoa</taxon>
        <taxon>Spiralia</taxon>
        <taxon>Gnathifera</taxon>
        <taxon>Rotifera</taxon>
        <taxon>Eurotatoria</taxon>
        <taxon>Bdelloidea</taxon>
        <taxon>Adinetida</taxon>
        <taxon>Adinetidae</taxon>
        <taxon>Adineta</taxon>
    </lineage>
</organism>
<dbReference type="GO" id="GO:0008146">
    <property type="term" value="F:sulfotransferase activity"/>
    <property type="evidence" value="ECO:0007669"/>
    <property type="project" value="InterPro"/>
</dbReference>
<evidence type="ECO:0000256" key="3">
    <source>
        <dbReference type="ARBA" id="ARBA00022679"/>
    </source>
</evidence>
<dbReference type="GO" id="GO:0016051">
    <property type="term" value="P:carbohydrate biosynthetic process"/>
    <property type="evidence" value="ECO:0007669"/>
    <property type="project" value="InterPro"/>
</dbReference>
<dbReference type="AlphaFoldDB" id="A0A818ST62"/>